<keyword evidence="3" id="KW-1185">Reference proteome</keyword>
<dbReference type="AlphaFoldDB" id="A0ABD3A2N5"/>
<sequence>MKAINFKTSPKKKVLSDNILSARFKNKKNRVVVGQEPKIGKYNWERDASSSIGAVPAGEFGGSMEIRKHSGGTNIEDGEEKELKNNRKKREEATGMITCMDLDKGESRENSTVNPQA</sequence>
<accession>A0ABD3A2N5</accession>
<feature type="compositionally biased region" description="Basic and acidic residues" evidence="1">
    <location>
        <begin position="81"/>
        <end position="93"/>
    </location>
</feature>
<dbReference type="Proteomes" id="UP001630127">
    <property type="component" value="Unassembled WGS sequence"/>
</dbReference>
<evidence type="ECO:0000256" key="1">
    <source>
        <dbReference type="SAM" id="MobiDB-lite"/>
    </source>
</evidence>
<organism evidence="2 3">
    <name type="scientific">Cinchona calisaya</name>
    <dbReference type="NCBI Taxonomy" id="153742"/>
    <lineage>
        <taxon>Eukaryota</taxon>
        <taxon>Viridiplantae</taxon>
        <taxon>Streptophyta</taxon>
        <taxon>Embryophyta</taxon>
        <taxon>Tracheophyta</taxon>
        <taxon>Spermatophyta</taxon>
        <taxon>Magnoliopsida</taxon>
        <taxon>eudicotyledons</taxon>
        <taxon>Gunneridae</taxon>
        <taxon>Pentapetalae</taxon>
        <taxon>asterids</taxon>
        <taxon>lamiids</taxon>
        <taxon>Gentianales</taxon>
        <taxon>Rubiaceae</taxon>
        <taxon>Cinchonoideae</taxon>
        <taxon>Cinchoneae</taxon>
        <taxon>Cinchona</taxon>
    </lineage>
</organism>
<comment type="caution">
    <text evidence="2">The sequence shown here is derived from an EMBL/GenBank/DDBJ whole genome shotgun (WGS) entry which is preliminary data.</text>
</comment>
<evidence type="ECO:0000313" key="3">
    <source>
        <dbReference type="Proteomes" id="UP001630127"/>
    </source>
</evidence>
<proteinExistence type="predicted"/>
<reference evidence="2 3" key="1">
    <citation type="submission" date="2024-11" db="EMBL/GenBank/DDBJ databases">
        <title>A near-complete genome assembly of Cinchona calisaya.</title>
        <authorList>
            <person name="Lian D.C."/>
            <person name="Zhao X.W."/>
            <person name="Wei L."/>
        </authorList>
    </citation>
    <scope>NUCLEOTIDE SEQUENCE [LARGE SCALE GENOMIC DNA]</scope>
    <source>
        <tissue evidence="2">Nenye</tissue>
    </source>
</reference>
<feature type="region of interest" description="Disordered" evidence="1">
    <location>
        <begin position="52"/>
        <end position="95"/>
    </location>
</feature>
<evidence type="ECO:0000313" key="2">
    <source>
        <dbReference type="EMBL" id="KAL3525052.1"/>
    </source>
</evidence>
<dbReference type="EMBL" id="JBJUIK010000006">
    <property type="protein sequence ID" value="KAL3525052.1"/>
    <property type="molecule type" value="Genomic_DNA"/>
</dbReference>
<name>A0ABD3A2N5_9GENT</name>
<protein>
    <submittedName>
        <fullName evidence="2">Uncharacterized protein</fullName>
    </submittedName>
</protein>
<gene>
    <name evidence="2" type="ORF">ACH5RR_013424</name>
</gene>